<dbReference type="GO" id="GO:0006406">
    <property type="term" value="P:mRNA export from nucleus"/>
    <property type="evidence" value="ECO:0007669"/>
    <property type="project" value="TreeGrafter"/>
</dbReference>
<dbReference type="PANTHER" id="PTHR13375:SF3">
    <property type="entry name" value="THO COMPLEX SUBUNIT 5 HOMOLOG"/>
    <property type="match status" value="1"/>
</dbReference>
<keyword evidence="3" id="KW-0539">Nucleus</keyword>
<evidence type="ECO:0000256" key="4">
    <source>
        <dbReference type="SAM" id="Coils"/>
    </source>
</evidence>
<evidence type="ECO:0000256" key="5">
    <source>
        <dbReference type="SAM" id="MobiDB-lite"/>
    </source>
</evidence>
<sequence length="324" mass="37469">MVKESSREGNLKKKRKSASTVDSESDVDVYKKSVEFEEKEALSRPNDADAQIYFNTCKEIRQLFAEISELKSKDEHIELVPVEEFLLEAPENLTKKFFSFDENDEMMKHELRLARLEWELQQRIHLADMCKKLEEEKKKLEADIAERKNKLDKLGPLLSTVMEATKPVQEHLGLHIDKTQAEHKLASLLPNPLYLFYANIDAFRQVNDSSMNVEIVGDQDDASQWKELQLAEPGIEDEEEQSEIEFETQEAEEIVETKKRRHRKSVQIDPLEEKKRKLLQVHPLSIEVTVTTKDGPSIKIKLSYYTKLEIVTVSSSVNIPSNIT</sequence>
<feature type="non-terminal residue" evidence="6">
    <location>
        <position position="324"/>
    </location>
</feature>
<proteinExistence type="inferred from homology"/>
<dbReference type="EMBL" id="QDEB01024797">
    <property type="protein sequence ID" value="RZC40599.1"/>
    <property type="molecule type" value="Genomic_DNA"/>
</dbReference>
<dbReference type="AlphaFoldDB" id="A0A482W740"/>
<dbReference type="STRING" id="1661398.A0A482W740"/>
<comment type="similarity">
    <text evidence="2">Belongs to the THOC5 family.</text>
</comment>
<gene>
    <name evidence="6" type="ORF">BDFB_012595</name>
</gene>
<evidence type="ECO:0000256" key="1">
    <source>
        <dbReference type="ARBA" id="ARBA00004123"/>
    </source>
</evidence>
<evidence type="ECO:0000256" key="3">
    <source>
        <dbReference type="ARBA" id="ARBA00023242"/>
    </source>
</evidence>
<keyword evidence="4" id="KW-0175">Coiled coil</keyword>
<dbReference type="PANTHER" id="PTHR13375">
    <property type="entry name" value="FMS INTERACTING PROTEIN"/>
    <property type="match status" value="1"/>
</dbReference>
<protein>
    <submittedName>
        <fullName evidence="6">FimP domain containing protein</fullName>
    </submittedName>
</protein>
<dbReference type="GO" id="GO:0000445">
    <property type="term" value="C:THO complex part of transcription export complex"/>
    <property type="evidence" value="ECO:0007669"/>
    <property type="project" value="TreeGrafter"/>
</dbReference>
<feature type="compositionally biased region" description="Basic and acidic residues" evidence="5">
    <location>
        <begin position="1"/>
        <end position="11"/>
    </location>
</feature>
<dbReference type="InterPro" id="IPR019163">
    <property type="entry name" value="THO_Thoc5"/>
</dbReference>
<comment type="caution">
    <text evidence="6">The sequence shown here is derived from an EMBL/GenBank/DDBJ whole genome shotgun (WGS) entry which is preliminary data.</text>
</comment>
<dbReference type="OrthoDB" id="20582at2759"/>
<dbReference type="Pfam" id="PF09766">
    <property type="entry name" value="FmiP_Thoc5"/>
    <property type="match status" value="1"/>
</dbReference>
<dbReference type="GO" id="GO:0003729">
    <property type="term" value="F:mRNA binding"/>
    <property type="evidence" value="ECO:0007669"/>
    <property type="project" value="TreeGrafter"/>
</dbReference>
<organism evidence="6 7">
    <name type="scientific">Asbolus verrucosus</name>
    <name type="common">Desert ironclad beetle</name>
    <dbReference type="NCBI Taxonomy" id="1661398"/>
    <lineage>
        <taxon>Eukaryota</taxon>
        <taxon>Metazoa</taxon>
        <taxon>Ecdysozoa</taxon>
        <taxon>Arthropoda</taxon>
        <taxon>Hexapoda</taxon>
        <taxon>Insecta</taxon>
        <taxon>Pterygota</taxon>
        <taxon>Neoptera</taxon>
        <taxon>Endopterygota</taxon>
        <taxon>Coleoptera</taxon>
        <taxon>Polyphaga</taxon>
        <taxon>Cucujiformia</taxon>
        <taxon>Tenebrionidae</taxon>
        <taxon>Pimeliinae</taxon>
        <taxon>Asbolus</taxon>
    </lineage>
</organism>
<feature type="coiled-coil region" evidence="4">
    <location>
        <begin position="123"/>
        <end position="153"/>
    </location>
</feature>
<evidence type="ECO:0000256" key="2">
    <source>
        <dbReference type="ARBA" id="ARBA00008044"/>
    </source>
</evidence>
<accession>A0A482W740</accession>
<evidence type="ECO:0000313" key="7">
    <source>
        <dbReference type="Proteomes" id="UP000292052"/>
    </source>
</evidence>
<feature type="region of interest" description="Disordered" evidence="5">
    <location>
        <begin position="1"/>
        <end position="27"/>
    </location>
</feature>
<dbReference type="Proteomes" id="UP000292052">
    <property type="component" value="Unassembled WGS sequence"/>
</dbReference>
<comment type="subcellular location">
    <subcellularLocation>
        <location evidence="1">Nucleus</location>
    </subcellularLocation>
</comment>
<name>A0A482W740_ASBVE</name>
<reference evidence="6 7" key="1">
    <citation type="submission" date="2017-03" db="EMBL/GenBank/DDBJ databases">
        <title>Genome of the blue death feigning beetle - Asbolus verrucosus.</title>
        <authorList>
            <person name="Rider S.D."/>
        </authorList>
    </citation>
    <scope>NUCLEOTIDE SEQUENCE [LARGE SCALE GENOMIC DNA]</scope>
    <source>
        <strain evidence="6">Butters</strain>
        <tissue evidence="6">Head and leg muscle</tissue>
    </source>
</reference>
<evidence type="ECO:0000313" key="6">
    <source>
        <dbReference type="EMBL" id="RZC40599.1"/>
    </source>
</evidence>
<keyword evidence="7" id="KW-1185">Reference proteome</keyword>